<dbReference type="Proteomes" id="UP000256503">
    <property type="component" value="Chromosome"/>
</dbReference>
<name>A0AAD0VQX7_PSEDL</name>
<feature type="transmembrane region" description="Helical" evidence="1">
    <location>
        <begin position="146"/>
        <end position="163"/>
    </location>
</feature>
<reference evidence="2 3" key="1">
    <citation type="submission" date="2018-07" db="EMBL/GenBank/DDBJ databases">
        <title>Complete genome sequence of a Pseudomonas plecoglossicida strain pathogenic to the marine fish, Larimichthys crocea.</title>
        <authorList>
            <person name="Tao Z."/>
        </authorList>
    </citation>
    <scope>NUCLEOTIDE SEQUENCE [LARGE SCALE GENOMIC DNA]</scope>
    <source>
        <strain evidence="2 3">XSDHY-P</strain>
    </source>
</reference>
<protein>
    <submittedName>
        <fullName evidence="2">Uncharacterized protein</fullName>
    </submittedName>
</protein>
<feature type="transmembrane region" description="Helical" evidence="1">
    <location>
        <begin position="90"/>
        <end position="107"/>
    </location>
</feature>
<keyword evidence="1" id="KW-0812">Transmembrane</keyword>
<feature type="transmembrane region" description="Helical" evidence="1">
    <location>
        <begin position="114"/>
        <end position="134"/>
    </location>
</feature>
<feature type="transmembrane region" description="Helical" evidence="1">
    <location>
        <begin position="61"/>
        <end position="78"/>
    </location>
</feature>
<gene>
    <name evidence="2" type="ORF">DVB73_00890</name>
</gene>
<accession>A0AAD0VQX7</accession>
<proteinExistence type="predicted"/>
<keyword evidence="1" id="KW-0472">Membrane</keyword>
<keyword evidence="1" id="KW-1133">Transmembrane helix</keyword>
<sequence>MPPGHSAVCELATHLSIGVLDHLVYLPLVAYAMLCVMTPSRQKRQIPERRHAILDARMSGNLNLLGISFAVVSLLVSLSKDDIHLASAPIFKFSLSAACFFASYIILHFRRIRLFDTASDGLSNSGIFAVLFGLKDLFDSYKLDDSSVLFSAVLTLSLLYIALDVTLKWKNRKEIN</sequence>
<evidence type="ECO:0000313" key="3">
    <source>
        <dbReference type="Proteomes" id="UP000256503"/>
    </source>
</evidence>
<dbReference type="EMBL" id="CP031146">
    <property type="protein sequence ID" value="AXM94484.1"/>
    <property type="molecule type" value="Genomic_DNA"/>
</dbReference>
<organism evidence="2 3">
    <name type="scientific">Pseudomonas plecoglossicida</name>
    <dbReference type="NCBI Taxonomy" id="70775"/>
    <lineage>
        <taxon>Bacteria</taxon>
        <taxon>Pseudomonadati</taxon>
        <taxon>Pseudomonadota</taxon>
        <taxon>Gammaproteobacteria</taxon>
        <taxon>Pseudomonadales</taxon>
        <taxon>Pseudomonadaceae</taxon>
        <taxon>Pseudomonas</taxon>
    </lineage>
</organism>
<dbReference type="AlphaFoldDB" id="A0AAD0VQX7"/>
<evidence type="ECO:0000256" key="1">
    <source>
        <dbReference type="SAM" id="Phobius"/>
    </source>
</evidence>
<evidence type="ECO:0000313" key="2">
    <source>
        <dbReference type="EMBL" id="AXM94484.1"/>
    </source>
</evidence>
<feature type="transmembrane region" description="Helical" evidence="1">
    <location>
        <begin position="23"/>
        <end position="40"/>
    </location>
</feature>